<reference evidence="1" key="1">
    <citation type="submission" date="2018-02" db="EMBL/GenBank/DDBJ databases">
        <title>Rhizophora mucronata_Transcriptome.</title>
        <authorList>
            <person name="Meera S.P."/>
            <person name="Sreeshan A."/>
            <person name="Augustine A."/>
        </authorList>
    </citation>
    <scope>NUCLEOTIDE SEQUENCE</scope>
    <source>
        <tissue evidence="1">Leaf</tissue>
    </source>
</reference>
<name>A0A2P2IK68_RHIMU</name>
<dbReference type="EMBL" id="GGEC01001147">
    <property type="protein sequence ID" value="MBW81630.1"/>
    <property type="molecule type" value="Transcribed_RNA"/>
</dbReference>
<proteinExistence type="predicted"/>
<protein>
    <submittedName>
        <fullName evidence="1">Uncharacterized protein</fullName>
    </submittedName>
</protein>
<accession>A0A2P2IK68</accession>
<organism evidence="1">
    <name type="scientific">Rhizophora mucronata</name>
    <name type="common">Asiatic mangrove</name>
    <dbReference type="NCBI Taxonomy" id="61149"/>
    <lineage>
        <taxon>Eukaryota</taxon>
        <taxon>Viridiplantae</taxon>
        <taxon>Streptophyta</taxon>
        <taxon>Embryophyta</taxon>
        <taxon>Tracheophyta</taxon>
        <taxon>Spermatophyta</taxon>
        <taxon>Magnoliopsida</taxon>
        <taxon>eudicotyledons</taxon>
        <taxon>Gunneridae</taxon>
        <taxon>Pentapetalae</taxon>
        <taxon>rosids</taxon>
        <taxon>fabids</taxon>
        <taxon>Malpighiales</taxon>
        <taxon>Rhizophoraceae</taxon>
        <taxon>Rhizophora</taxon>
    </lineage>
</organism>
<sequence length="51" mass="5967">MQLDTIFSTRTLYQNTSIIEAIINLFFAYRPVQSQQKLCAYSMQQKQKSCS</sequence>
<dbReference type="AlphaFoldDB" id="A0A2P2IK68"/>
<evidence type="ECO:0000313" key="1">
    <source>
        <dbReference type="EMBL" id="MBW81630.1"/>
    </source>
</evidence>